<dbReference type="AlphaFoldDB" id="A0A835TNR9"/>
<accession>A0A835TNR9</accession>
<organism evidence="2 3">
    <name type="scientific">Chlamydomonas incerta</name>
    <dbReference type="NCBI Taxonomy" id="51695"/>
    <lineage>
        <taxon>Eukaryota</taxon>
        <taxon>Viridiplantae</taxon>
        <taxon>Chlorophyta</taxon>
        <taxon>core chlorophytes</taxon>
        <taxon>Chlorophyceae</taxon>
        <taxon>CS clade</taxon>
        <taxon>Chlamydomonadales</taxon>
        <taxon>Chlamydomonadaceae</taxon>
        <taxon>Chlamydomonas</taxon>
    </lineage>
</organism>
<evidence type="ECO:0000313" key="2">
    <source>
        <dbReference type="EMBL" id="KAG2441185.1"/>
    </source>
</evidence>
<feature type="compositionally biased region" description="Polar residues" evidence="1">
    <location>
        <begin position="8"/>
        <end position="24"/>
    </location>
</feature>
<comment type="caution">
    <text evidence="2">The sequence shown here is derived from an EMBL/GenBank/DDBJ whole genome shotgun (WGS) entry which is preliminary data.</text>
</comment>
<evidence type="ECO:0000256" key="1">
    <source>
        <dbReference type="SAM" id="MobiDB-lite"/>
    </source>
</evidence>
<dbReference type="EMBL" id="JAEHOC010000006">
    <property type="protein sequence ID" value="KAG2441185.1"/>
    <property type="molecule type" value="Genomic_DNA"/>
</dbReference>
<keyword evidence="3" id="KW-1185">Reference proteome</keyword>
<gene>
    <name evidence="2" type="ORF">HXX76_004037</name>
</gene>
<dbReference type="OrthoDB" id="538125at2759"/>
<sequence>MQRHDDGNTGSASPSSVGGNNTTQAAASSSKAAAAAHHGVPPSAPAADTGSASQQDWLSGPLGEVVLVMDGYSLSPVLAKIAADVVTGGRIVEADPSRLEVSRSCLAAAPAAGADFWGSLSLLQSGAAYAKTDEEAKERKEALAQGARMLGGDVDEVAMEAADREGPYRKFTFM</sequence>
<reference evidence="2" key="1">
    <citation type="journal article" date="2020" name="bioRxiv">
        <title>Comparative genomics of Chlamydomonas.</title>
        <authorList>
            <person name="Craig R.J."/>
            <person name="Hasan A.R."/>
            <person name="Ness R.W."/>
            <person name="Keightley P.D."/>
        </authorList>
    </citation>
    <scope>NUCLEOTIDE SEQUENCE</scope>
    <source>
        <strain evidence="2">SAG 7.73</strain>
    </source>
</reference>
<protein>
    <submittedName>
        <fullName evidence="2">Uncharacterized protein</fullName>
    </submittedName>
</protein>
<dbReference type="Proteomes" id="UP000650467">
    <property type="component" value="Unassembled WGS sequence"/>
</dbReference>
<feature type="compositionally biased region" description="Low complexity" evidence="1">
    <location>
        <begin position="25"/>
        <end position="47"/>
    </location>
</feature>
<evidence type="ECO:0000313" key="3">
    <source>
        <dbReference type="Proteomes" id="UP000650467"/>
    </source>
</evidence>
<proteinExistence type="predicted"/>
<name>A0A835TNR9_CHLIN</name>
<feature type="region of interest" description="Disordered" evidence="1">
    <location>
        <begin position="1"/>
        <end position="55"/>
    </location>
</feature>